<dbReference type="Proteomes" id="UP000530060">
    <property type="component" value="Unassembled WGS sequence"/>
</dbReference>
<comment type="caution">
    <text evidence="2">The sequence shown here is derived from an EMBL/GenBank/DDBJ whole genome shotgun (WGS) entry which is preliminary data.</text>
</comment>
<evidence type="ECO:0000256" key="1">
    <source>
        <dbReference type="SAM" id="Phobius"/>
    </source>
</evidence>
<reference evidence="2 3" key="1">
    <citation type="submission" date="2020-06" db="EMBL/GenBank/DDBJ databases">
        <authorList>
            <person name="Criscuolo A."/>
        </authorList>
    </citation>
    <scope>NUCLEOTIDE SEQUENCE [LARGE SCALE GENOMIC DNA]</scope>
    <source>
        <strain evidence="3">CIP 111411</strain>
    </source>
</reference>
<sequence>MNLSLLLMTAKKNSRKNDFKISYNAFNRIYLLFVDFFFHFVFFDTKREIIKKINLLE</sequence>
<name>A0A6V6YZ80_9FLAO</name>
<gene>
    <name evidence="2" type="ORF">FLAT13_02434</name>
</gene>
<feature type="transmembrane region" description="Helical" evidence="1">
    <location>
        <begin position="25"/>
        <end position="43"/>
    </location>
</feature>
<proteinExistence type="predicted"/>
<protein>
    <submittedName>
        <fullName evidence="2">Uncharacterized protein</fullName>
    </submittedName>
</protein>
<accession>A0A6V6YZ80</accession>
<keyword evidence="1" id="KW-0812">Transmembrane</keyword>
<keyword evidence="1" id="KW-1133">Transmembrane helix</keyword>
<keyword evidence="1" id="KW-0472">Membrane</keyword>
<dbReference type="AlphaFoldDB" id="A0A6V6YZ80"/>
<evidence type="ECO:0000313" key="3">
    <source>
        <dbReference type="Proteomes" id="UP000530060"/>
    </source>
</evidence>
<evidence type="ECO:0000313" key="2">
    <source>
        <dbReference type="EMBL" id="CAD0004706.1"/>
    </source>
</evidence>
<organism evidence="2 3">
    <name type="scientific">Flavobacterium salmonis</name>
    <dbReference type="NCBI Taxonomy" id="2654844"/>
    <lineage>
        <taxon>Bacteria</taxon>
        <taxon>Pseudomonadati</taxon>
        <taxon>Bacteroidota</taxon>
        <taxon>Flavobacteriia</taxon>
        <taxon>Flavobacteriales</taxon>
        <taxon>Flavobacteriaceae</taxon>
        <taxon>Flavobacterium</taxon>
    </lineage>
</organism>
<keyword evidence="3" id="KW-1185">Reference proteome</keyword>
<dbReference type="EMBL" id="CAIJDP010000068">
    <property type="protein sequence ID" value="CAD0004706.1"/>
    <property type="molecule type" value="Genomic_DNA"/>
</dbReference>